<sequence length="44" mass="5178">MVMSLVKTTRNVLRGYDVWYLHNGYLKRSFNGVLKFVEVAVIFL</sequence>
<protein>
    <submittedName>
        <fullName evidence="1">Uncharacterized protein</fullName>
    </submittedName>
</protein>
<reference evidence="1" key="1">
    <citation type="submission" date="2018-02" db="EMBL/GenBank/DDBJ databases">
        <title>Rhizophora mucronata_Transcriptome.</title>
        <authorList>
            <person name="Meera S.P."/>
            <person name="Sreeshan A."/>
            <person name="Augustine A."/>
        </authorList>
    </citation>
    <scope>NUCLEOTIDE SEQUENCE</scope>
    <source>
        <tissue evidence="1">Leaf</tissue>
    </source>
</reference>
<dbReference type="AlphaFoldDB" id="A0A2P2J0P5"/>
<dbReference type="EMBL" id="GGEC01006576">
    <property type="protein sequence ID" value="MBW87059.1"/>
    <property type="molecule type" value="Transcribed_RNA"/>
</dbReference>
<name>A0A2P2J0P5_RHIMU</name>
<evidence type="ECO:0000313" key="1">
    <source>
        <dbReference type="EMBL" id="MBW87059.1"/>
    </source>
</evidence>
<proteinExistence type="predicted"/>
<organism evidence="1">
    <name type="scientific">Rhizophora mucronata</name>
    <name type="common">Asiatic mangrove</name>
    <dbReference type="NCBI Taxonomy" id="61149"/>
    <lineage>
        <taxon>Eukaryota</taxon>
        <taxon>Viridiplantae</taxon>
        <taxon>Streptophyta</taxon>
        <taxon>Embryophyta</taxon>
        <taxon>Tracheophyta</taxon>
        <taxon>Spermatophyta</taxon>
        <taxon>Magnoliopsida</taxon>
        <taxon>eudicotyledons</taxon>
        <taxon>Gunneridae</taxon>
        <taxon>Pentapetalae</taxon>
        <taxon>rosids</taxon>
        <taxon>fabids</taxon>
        <taxon>Malpighiales</taxon>
        <taxon>Rhizophoraceae</taxon>
        <taxon>Rhizophora</taxon>
    </lineage>
</organism>
<accession>A0A2P2J0P5</accession>